<keyword evidence="3" id="KW-0479">Metal-binding</keyword>
<evidence type="ECO:0000259" key="13">
    <source>
        <dbReference type="Pfam" id="PF02775"/>
    </source>
</evidence>
<dbReference type="OrthoDB" id="16262at2759"/>
<sequence length="556" mass="60663">MIEGVTHMFGIVGIPVVEVAVAAQQNGLEYVGMRNEQAACYAAQAMGYLTQRPAVCLAVSGPGLLHTLGGMANAQSNCWPLIVIGGSSDLDQLGRGAFQEFPQGEASRIYCKYVANITSILQIPYVVQQAVRSAIYGRPGVSYIDVPGSVLRDQVQEENIKGVSLIPSPPKVLAHPSAVAQAASVLFGAHRPLVIVGKGCAYGQAEEPIRQFMQKAGLPFLPTPMGKGVVSDLSPQCVIAARTVALRQADVILLLGARLNWILHFGLPPRFSPDVKFIQVDVSAEEFHTSVEITTMLQGDIGCVIEQLLEFMQQAKWQFAKASPWWKELNEAKEKNLKLVQAMALDASVPLNYYTVFHHIQQELPSNYILACEGANTMDISRTVLQHALPRHRLDAGTFGTMGVGLGFAIAAALYCQKHEPGKRVVCIEGDSALGFSAMETETMFRYKLPVILIIINNNGIYNGLDQAAWDNMRENSDVPLTLTTPPNCLLPECHYESLAGLGRGVGRLCQTIPQIQSALREALSIQDAPTIINIMINPLSQRKQQDFDWLTRSKM</sequence>
<dbReference type="PANTHER" id="PTHR43710">
    <property type="entry name" value="2-HYDROXYACYL-COA LYASE"/>
    <property type="match status" value="1"/>
</dbReference>
<dbReference type="GO" id="GO:0030976">
    <property type="term" value="F:thiamine pyrophosphate binding"/>
    <property type="evidence" value="ECO:0007669"/>
    <property type="project" value="InterPro"/>
</dbReference>
<evidence type="ECO:0000259" key="14">
    <source>
        <dbReference type="Pfam" id="PF02776"/>
    </source>
</evidence>
<dbReference type="EMBL" id="CAJPEV010000262">
    <property type="protein sequence ID" value="CAG0883134.1"/>
    <property type="molecule type" value="Genomic_DNA"/>
</dbReference>
<dbReference type="SUPFAM" id="SSF52518">
    <property type="entry name" value="Thiamin diphosphate-binding fold (THDP-binding)"/>
    <property type="match status" value="2"/>
</dbReference>
<dbReference type="InterPro" id="IPR045025">
    <property type="entry name" value="HACL1-like"/>
</dbReference>
<dbReference type="Gene3D" id="3.40.50.1220">
    <property type="entry name" value="TPP-binding domain"/>
    <property type="match status" value="1"/>
</dbReference>
<evidence type="ECO:0000256" key="4">
    <source>
        <dbReference type="ARBA" id="ARBA00022842"/>
    </source>
</evidence>
<evidence type="ECO:0000256" key="10">
    <source>
        <dbReference type="ARBA" id="ARBA00048738"/>
    </source>
</evidence>
<dbReference type="FunFam" id="3.40.50.1220:FF:000006">
    <property type="entry name" value="2-hydroxyacyl-CoA lyase 1"/>
    <property type="match status" value="1"/>
</dbReference>
<dbReference type="Gene3D" id="3.40.50.970">
    <property type="match status" value="2"/>
</dbReference>
<evidence type="ECO:0000256" key="11">
    <source>
        <dbReference type="RuleBase" id="RU362132"/>
    </source>
</evidence>
<evidence type="ECO:0000259" key="12">
    <source>
        <dbReference type="Pfam" id="PF00205"/>
    </source>
</evidence>
<name>A0A7R8X1S8_9CRUS</name>
<dbReference type="Pfam" id="PF02775">
    <property type="entry name" value="TPP_enzyme_C"/>
    <property type="match status" value="1"/>
</dbReference>
<evidence type="ECO:0000256" key="1">
    <source>
        <dbReference type="ARBA" id="ARBA00001964"/>
    </source>
</evidence>
<organism evidence="15">
    <name type="scientific">Darwinula stevensoni</name>
    <dbReference type="NCBI Taxonomy" id="69355"/>
    <lineage>
        <taxon>Eukaryota</taxon>
        <taxon>Metazoa</taxon>
        <taxon>Ecdysozoa</taxon>
        <taxon>Arthropoda</taxon>
        <taxon>Crustacea</taxon>
        <taxon>Oligostraca</taxon>
        <taxon>Ostracoda</taxon>
        <taxon>Podocopa</taxon>
        <taxon>Podocopida</taxon>
        <taxon>Darwinulocopina</taxon>
        <taxon>Darwinuloidea</taxon>
        <taxon>Darwinulidae</taxon>
        <taxon>Darwinula</taxon>
    </lineage>
</organism>
<dbReference type="InterPro" id="IPR012000">
    <property type="entry name" value="Thiamin_PyroP_enz_cen_dom"/>
</dbReference>
<evidence type="ECO:0000256" key="6">
    <source>
        <dbReference type="ARBA" id="ARBA00023239"/>
    </source>
</evidence>
<protein>
    <recommendedName>
        <fullName evidence="9">2-hydroxyacyl-CoA lyase</fullName>
        <ecNumber evidence="9">4.1.2.63</ecNumber>
    </recommendedName>
</protein>
<evidence type="ECO:0000256" key="9">
    <source>
        <dbReference type="ARBA" id="ARBA00044518"/>
    </source>
</evidence>
<keyword evidence="4" id="KW-0460">Magnesium</keyword>
<evidence type="ECO:0000313" key="15">
    <source>
        <dbReference type="EMBL" id="CAD7242403.1"/>
    </source>
</evidence>
<keyword evidence="16" id="KW-1185">Reference proteome</keyword>
<proteinExistence type="inferred from homology"/>
<evidence type="ECO:0000313" key="16">
    <source>
        <dbReference type="Proteomes" id="UP000677054"/>
    </source>
</evidence>
<comment type="catalytic activity">
    <reaction evidence="8">
        <text>an (R)-2-hydroxy-long-chain-fatty acyl-CoA = a long-chain fatty aldehyde + formyl-CoA</text>
        <dbReference type="Rhea" id="RHEA:67444"/>
        <dbReference type="ChEBI" id="CHEBI:17176"/>
        <dbReference type="ChEBI" id="CHEBI:57376"/>
        <dbReference type="ChEBI" id="CHEBI:170012"/>
        <dbReference type="EC" id="4.1.2.63"/>
    </reaction>
    <physiologicalReaction direction="left-to-right" evidence="8">
        <dbReference type="Rhea" id="RHEA:67445"/>
    </physiologicalReaction>
</comment>
<dbReference type="GO" id="GO:0000287">
    <property type="term" value="F:magnesium ion binding"/>
    <property type="evidence" value="ECO:0007669"/>
    <property type="project" value="InterPro"/>
</dbReference>
<dbReference type="InterPro" id="IPR011766">
    <property type="entry name" value="TPP_enzyme_TPP-bd"/>
</dbReference>
<dbReference type="Pfam" id="PF02776">
    <property type="entry name" value="TPP_enzyme_N"/>
    <property type="match status" value="1"/>
</dbReference>
<dbReference type="CDD" id="cd07035">
    <property type="entry name" value="TPP_PYR_POX_like"/>
    <property type="match status" value="1"/>
</dbReference>
<feature type="domain" description="Thiamine pyrophosphate enzyme central" evidence="12">
    <location>
        <begin position="179"/>
        <end position="308"/>
    </location>
</feature>
<evidence type="ECO:0000256" key="3">
    <source>
        <dbReference type="ARBA" id="ARBA00022723"/>
    </source>
</evidence>
<feature type="domain" description="Thiamine pyrophosphate enzyme N-terminal TPP-binding" evidence="14">
    <location>
        <begin position="3"/>
        <end position="101"/>
    </location>
</feature>
<comment type="catalytic activity">
    <reaction evidence="10">
        <text>2-hydroxyoctadecanoyl-CoA = heptadecanal + formyl-CoA</text>
        <dbReference type="Rhea" id="RHEA:55196"/>
        <dbReference type="ChEBI" id="CHEBI:57376"/>
        <dbReference type="ChEBI" id="CHEBI:74116"/>
        <dbReference type="ChEBI" id="CHEBI:138631"/>
    </reaction>
    <physiologicalReaction direction="left-to-right" evidence="10">
        <dbReference type="Rhea" id="RHEA:55197"/>
    </physiologicalReaction>
</comment>
<comment type="catalytic activity">
    <reaction evidence="7">
        <text>a 2-hydroxy-3-methyl fatty acyl-CoA = a 2-methyl-branched fatty aldehyde + formyl-CoA</text>
        <dbReference type="Rhea" id="RHEA:25375"/>
        <dbReference type="ChEBI" id="CHEBI:49188"/>
        <dbReference type="ChEBI" id="CHEBI:57376"/>
        <dbReference type="ChEBI" id="CHEBI:58783"/>
        <dbReference type="EC" id="4.1.2.63"/>
    </reaction>
    <physiologicalReaction direction="left-to-right" evidence="7">
        <dbReference type="Rhea" id="RHEA:25376"/>
    </physiologicalReaction>
</comment>
<dbReference type="InterPro" id="IPR029035">
    <property type="entry name" value="DHS-like_NAD/FAD-binding_dom"/>
</dbReference>
<evidence type="ECO:0000256" key="2">
    <source>
        <dbReference type="ARBA" id="ARBA00007812"/>
    </source>
</evidence>
<dbReference type="GO" id="GO:0106359">
    <property type="term" value="F:2-hydroxyacyl-CoA lyase activity"/>
    <property type="evidence" value="ECO:0007669"/>
    <property type="project" value="UniProtKB-EC"/>
</dbReference>
<dbReference type="InterPro" id="IPR029061">
    <property type="entry name" value="THDP-binding"/>
</dbReference>
<dbReference type="Pfam" id="PF00205">
    <property type="entry name" value="TPP_enzyme_M"/>
    <property type="match status" value="1"/>
</dbReference>
<dbReference type="AlphaFoldDB" id="A0A7R8X1S8"/>
<accession>A0A7R8X1S8</accession>
<dbReference type="SUPFAM" id="SSF52467">
    <property type="entry name" value="DHS-like NAD/FAD-binding domain"/>
    <property type="match status" value="1"/>
</dbReference>
<dbReference type="GO" id="GO:0001561">
    <property type="term" value="P:fatty acid alpha-oxidation"/>
    <property type="evidence" value="ECO:0007669"/>
    <property type="project" value="TreeGrafter"/>
</dbReference>
<evidence type="ECO:0000256" key="7">
    <source>
        <dbReference type="ARBA" id="ARBA00044451"/>
    </source>
</evidence>
<dbReference type="Proteomes" id="UP000677054">
    <property type="component" value="Unassembled WGS sequence"/>
</dbReference>
<comment type="similarity">
    <text evidence="2 11">Belongs to the TPP enzyme family.</text>
</comment>
<dbReference type="EMBL" id="LR899779">
    <property type="protein sequence ID" value="CAD7242403.1"/>
    <property type="molecule type" value="Genomic_DNA"/>
</dbReference>
<evidence type="ECO:0000256" key="8">
    <source>
        <dbReference type="ARBA" id="ARBA00044454"/>
    </source>
</evidence>
<comment type="cofactor">
    <cofactor evidence="1">
        <name>thiamine diphosphate</name>
        <dbReference type="ChEBI" id="CHEBI:58937"/>
    </cofactor>
</comment>
<dbReference type="PANTHER" id="PTHR43710:SF2">
    <property type="entry name" value="2-HYDROXYACYL-COA LYASE 1"/>
    <property type="match status" value="1"/>
</dbReference>
<gene>
    <name evidence="15" type="ORF">DSTB1V02_LOCUS2369</name>
</gene>
<feature type="domain" description="Thiamine pyrophosphate enzyme TPP-binding" evidence="13">
    <location>
        <begin position="374"/>
        <end position="535"/>
    </location>
</feature>
<reference evidence="15" key="1">
    <citation type="submission" date="2020-11" db="EMBL/GenBank/DDBJ databases">
        <authorList>
            <person name="Tran Van P."/>
        </authorList>
    </citation>
    <scope>NUCLEOTIDE SEQUENCE</scope>
</reference>
<dbReference type="InterPro" id="IPR012001">
    <property type="entry name" value="Thiamin_PyroP_enz_TPP-bd_dom"/>
</dbReference>
<keyword evidence="6" id="KW-0456">Lyase</keyword>
<evidence type="ECO:0000256" key="5">
    <source>
        <dbReference type="ARBA" id="ARBA00023052"/>
    </source>
</evidence>
<dbReference type="CDD" id="cd02004">
    <property type="entry name" value="TPP_BZL_OCoD_HPCL"/>
    <property type="match status" value="1"/>
</dbReference>
<dbReference type="FunFam" id="3.40.50.970:FF:000027">
    <property type="entry name" value="2-hydroxyacyl-CoA lyase 1"/>
    <property type="match status" value="1"/>
</dbReference>
<dbReference type="GO" id="GO:0005777">
    <property type="term" value="C:peroxisome"/>
    <property type="evidence" value="ECO:0007669"/>
    <property type="project" value="TreeGrafter"/>
</dbReference>
<dbReference type="EC" id="4.1.2.63" evidence="9"/>
<keyword evidence="5 11" id="KW-0786">Thiamine pyrophosphate</keyword>